<organism evidence="1 2">
    <name type="scientific">Xylella fastidiosa (strain 9a5c)</name>
    <dbReference type="NCBI Taxonomy" id="160492"/>
    <lineage>
        <taxon>Bacteria</taxon>
        <taxon>Pseudomonadati</taxon>
        <taxon>Pseudomonadota</taxon>
        <taxon>Gammaproteobacteria</taxon>
        <taxon>Lysobacterales</taxon>
        <taxon>Lysobacteraceae</taxon>
        <taxon>Xylella</taxon>
    </lineage>
</organism>
<proteinExistence type="predicted"/>
<dbReference type="AlphaFoldDB" id="Q9PG10"/>
<dbReference type="STRING" id="160492.XF_0492"/>
<evidence type="ECO:0000313" key="1">
    <source>
        <dbReference type="EMBL" id="AAF83302.1"/>
    </source>
</evidence>
<name>Q9PG10_XYLFA</name>
<protein>
    <submittedName>
        <fullName evidence="1">Uncharacterized protein</fullName>
    </submittedName>
</protein>
<dbReference type="PIR" id="E82800">
    <property type="entry name" value="E82800"/>
</dbReference>
<gene>
    <name evidence="1" type="ordered locus">XF_0492</name>
</gene>
<accession>Q9PG10</accession>
<dbReference type="KEGG" id="xfa:XF_0492"/>
<dbReference type="HOGENOM" id="CLU_144872_0_0_6"/>
<reference evidence="1 2" key="1">
    <citation type="journal article" date="2000" name="Nature">
        <title>The genome sequence of the plant pathogen Xylella fastidiosa.</title>
        <authorList>
            <person name="Simpson A.J."/>
            <person name="Reinach F.C."/>
            <person name="Arruda P."/>
            <person name="Abreu F.A."/>
            <person name="Acencio M."/>
            <person name="Alvarenga R."/>
            <person name="Alves L.M."/>
            <person name="Araya J.E."/>
            <person name="Baia G.S."/>
            <person name="Baptista C.S."/>
            <person name="Barros M.H."/>
            <person name="Bonaccorsi E.D."/>
            <person name="Bordin S."/>
            <person name="Bove J.M."/>
            <person name="Briones M.R."/>
            <person name="Bueno M.R."/>
            <person name="Camargo A.A."/>
            <person name="Camargo L.E."/>
            <person name="Carraro D.M."/>
            <person name="Carrer H."/>
            <person name="Colauto N.B."/>
            <person name="Colombo C."/>
            <person name="Costa F.F."/>
            <person name="Costa M.C."/>
            <person name="Costa-Neto C.M."/>
            <person name="Coutinho L.L."/>
            <person name="Cristofani M."/>
            <person name="Dias-Neto E."/>
            <person name="Docena C."/>
            <person name="El-Dorry H."/>
            <person name="Facincani A.P."/>
            <person name="Ferreira A.J."/>
            <person name="Ferreira V.C."/>
            <person name="Ferro J.A."/>
            <person name="Fraga J.S."/>
            <person name="Franca S.C."/>
            <person name="Franco M.C."/>
            <person name="Frohme M."/>
            <person name="Furlan L.R."/>
            <person name="Garnier M."/>
            <person name="Goldman G.H."/>
            <person name="Goldman M.H."/>
            <person name="Gomes S.L."/>
            <person name="Gruber A."/>
            <person name="Ho P.L."/>
            <person name="Hoheisel J.D."/>
            <person name="Junqueira M.L."/>
            <person name="Kemper E.L."/>
            <person name="Kitajima J.P."/>
            <person name="Krieger J.E."/>
            <person name="Kuramae E.E."/>
            <person name="Laigret F."/>
            <person name="Lambais M.R."/>
            <person name="Leite L.C."/>
            <person name="Lemos E.G."/>
            <person name="Lemos M.V."/>
            <person name="Lopes S.A."/>
            <person name="Lopes C.R."/>
            <person name="Machado J.A."/>
            <person name="Machado M.A."/>
            <person name="Madeira A.M."/>
            <person name="Madeira H.M."/>
            <person name="Marino C.L."/>
            <person name="Marques M.V."/>
            <person name="Martins E.A."/>
            <person name="Martins E.M."/>
            <person name="Matsukuma A.Y."/>
            <person name="Menck C.F."/>
            <person name="Miracca E.C."/>
            <person name="Miyaki C.Y."/>
            <person name="Monteriro-Vitorello C.B."/>
            <person name="Moon D.H."/>
            <person name="Nagai M.A."/>
            <person name="Nascimento A.L."/>
            <person name="Netto L.E."/>
            <person name="Nhani A.Jr."/>
            <person name="Nobrega F.G."/>
            <person name="Nunes L.R."/>
            <person name="Oliveira M.A."/>
            <person name="de Oliveira M.C."/>
            <person name="de Oliveira R.C."/>
            <person name="Palmieri D.A."/>
            <person name="Paris A."/>
            <person name="Peixoto B.R."/>
            <person name="Pereira G.A."/>
            <person name="Pereira H.A.Jr."/>
            <person name="Pesquero J.B."/>
            <person name="Quaggio R.B."/>
            <person name="Roberto P.G."/>
            <person name="Rodrigues V."/>
            <person name="de M Rosa A.J."/>
            <person name="de Rosa V.E.Jr."/>
            <person name="de Sa R.G."/>
            <person name="Santelli R.V."/>
            <person name="Sawasaki H.E."/>
            <person name="da Silva A.C."/>
            <person name="da Silva A.M."/>
            <person name="da Silva F.R."/>
            <person name="da Silva W.A.Jr."/>
            <person name="da Silveira J.F."/>
            <person name="Silvestri M.L."/>
            <person name="Siqueira W.J."/>
            <person name="de Souza A.A."/>
            <person name="de Souza A.P."/>
            <person name="Terenzi M.F."/>
            <person name="Truffi D."/>
            <person name="Tsai S.M."/>
            <person name="Tsuhako M.H."/>
            <person name="Vallada H."/>
            <person name="Van Sluys M.A."/>
            <person name="Verjovski-Almeida S."/>
            <person name="Vettore A.L."/>
            <person name="Zago M.A."/>
            <person name="Zatz M."/>
            <person name="Meidanis J."/>
            <person name="Setubal J.C."/>
        </authorList>
    </citation>
    <scope>NUCLEOTIDE SEQUENCE [LARGE SCALE GENOMIC DNA]</scope>
    <source>
        <strain evidence="1 2">9a5c</strain>
    </source>
</reference>
<sequence length="131" mass="14477">MSATTASETRKAPLFFWNCIRDEEGGVRTGVYYCEAEGGEAPEGTLEIVCFYRNYFSKLVWSWFGGRQDSEIKARLRDGEVEGYMHVHPAHPLYPQVKAAYEAREALFDSPPPSVNTCGGCNASASNEAAV</sequence>
<dbReference type="EMBL" id="AE003849">
    <property type="protein sequence ID" value="AAF83302.1"/>
    <property type="molecule type" value="Genomic_DNA"/>
</dbReference>
<dbReference type="Proteomes" id="UP000000812">
    <property type="component" value="Chromosome"/>
</dbReference>
<dbReference type="PATRIC" id="fig|160492.11.peg.525"/>
<evidence type="ECO:0000313" key="2">
    <source>
        <dbReference type="Proteomes" id="UP000000812"/>
    </source>
</evidence>
<dbReference type="RefSeq" id="WP_010893020.1">
    <property type="nucleotide sequence ID" value="NC_002488.3"/>
</dbReference>